<dbReference type="InterPro" id="IPR015943">
    <property type="entry name" value="WD40/YVTN_repeat-like_dom_sf"/>
</dbReference>
<gene>
    <name evidence="2" type="ORF">FPZ45_20360</name>
</gene>
<dbReference type="OrthoDB" id="2613833at2"/>
<sequence>MQRKLIYLVTALLLIISGTGTQAMAAATAKVQLLPVNDYLELPYLNDSGKKIQLRGYKNFELDWSAAITDAWEFKLDGDRLLLLDSKFTKAISKSNGRKLWEHNYNDSKPNFLYGWGQSANGTIFTIRKGIMDDTIDARVDLITGGGKVKSTYFLPNDQYIFPEFIAKVAMDSNDNLITVASGRLVSLSPNGSLNWANSEVGDWKTTTTTIGDFVFTRYETNIKELIVDSQDNVLVLTDLDYAYYLSNTGKILWEKQLDGTPKDWSASGYIQKTGQWIRAFGNQSAYIEILDLKSGNLTKVNKPSTAQLDLVMAKAGNDRYYVQSKHGITQIDSAGKTIWEYPLRLNGYYTVYSMLCDSKGNVYIEDNGGSVFSLDPAGKERFVLIVKNKTSILHNIAVDERGTLYLVDTKLGVLAIKPTKR</sequence>
<evidence type="ECO:0000313" key="3">
    <source>
        <dbReference type="Proteomes" id="UP000316330"/>
    </source>
</evidence>
<dbReference type="AlphaFoldDB" id="A0A559J9T3"/>
<comment type="caution">
    <text evidence="2">The sequence shown here is derived from an EMBL/GenBank/DDBJ whole genome shotgun (WGS) entry which is preliminary data.</text>
</comment>
<feature type="signal peptide" evidence="1">
    <location>
        <begin position="1"/>
        <end position="25"/>
    </location>
</feature>
<dbReference type="SUPFAM" id="SSF63829">
    <property type="entry name" value="Calcium-dependent phosphotriesterase"/>
    <property type="match status" value="1"/>
</dbReference>
<accession>A0A559J9T3</accession>
<dbReference type="Gene3D" id="2.130.10.10">
    <property type="entry name" value="YVTN repeat-like/Quinoprotein amine dehydrogenase"/>
    <property type="match status" value="1"/>
</dbReference>
<keyword evidence="3" id="KW-1185">Reference proteome</keyword>
<feature type="chain" id="PRO_5021861889" evidence="1">
    <location>
        <begin position="26"/>
        <end position="422"/>
    </location>
</feature>
<evidence type="ECO:0000256" key="1">
    <source>
        <dbReference type="SAM" id="SignalP"/>
    </source>
</evidence>
<dbReference type="Proteomes" id="UP000316330">
    <property type="component" value="Unassembled WGS sequence"/>
</dbReference>
<proteinExistence type="predicted"/>
<protein>
    <submittedName>
        <fullName evidence="2">PQQ-binding-like beta-propeller repeat protein</fullName>
    </submittedName>
</protein>
<dbReference type="RefSeq" id="WP_144705943.1">
    <property type="nucleotide sequence ID" value="NZ_VNJJ01000015.1"/>
</dbReference>
<organism evidence="2 3">
    <name type="scientific">Cohnella terricola</name>
    <dbReference type="NCBI Taxonomy" id="1289167"/>
    <lineage>
        <taxon>Bacteria</taxon>
        <taxon>Bacillati</taxon>
        <taxon>Bacillota</taxon>
        <taxon>Bacilli</taxon>
        <taxon>Bacillales</taxon>
        <taxon>Paenibacillaceae</taxon>
        <taxon>Cohnella</taxon>
    </lineage>
</organism>
<name>A0A559J9T3_9BACL</name>
<reference evidence="2 3" key="1">
    <citation type="submission" date="2019-07" db="EMBL/GenBank/DDBJ databases">
        <authorList>
            <person name="Kim J."/>
        </authorList>
    </citation>
    <scope>NUCLEOTIDE SEQUENCE [LARGE SCALE GENOMIC DNA]</scope>
    <source>
        <strain evidence="2 3">G13</strain>
    </source>
</reference>
<evidence type="ECO:0000313" key="2">
    <source>
        <dbReference type="EMBL" id="TVX96643.1"/>
    </source>
</evidence>
<dbReference type="EMBL" id="VNJJ01000015">
    <property type="protein sequence ID" value="TVX96643.1"/>
    <property type="molecule type" value="Genomic_DNA"/>
</dbReference>
<keyword evidence="1" id="KW-0732">Signal</keyword>